<dbReference type="Proteomes" id="UP001576784">
    <property type="component" value="Unassembled WGS sequence"/>
</dbReference>
<organism evidence="1 2">
    <name type="scientific">Floridaenema flaviceps BLCC-F50</name>
    <dbReference type="NCBI Taxonomy" id="3153642"/>
    <lineage>
        <taxon>Bacteria</taxon>
        <taxon>Bacillati</taxon>
        <taxon>Cyanobacteriota</taxon>
        <taxon>Cyanophyceae</taxon>
        <taxon>Oscillatoriophycideae</taxon>
        <taxon>Aerosakkonematales</taxon>
        <taxon>Aerosakkonemataceae</taxon>
        <taxon>Floridanema</taxon>
        <taxon>Floridanema flaviceps</taxon>
    </lineage>
</organism>
<name>A0ABV4Y1T9_9CYAN</name>
<reference evidence="1 2" key="1">
    <citation type="submission" date="2024-09" db="EMBL/GenBank/DDBJ databases">
        <title>Floridaenema gen nov. (Aerosakkonemataceae, Aerosakkonematales ord. nov., Cyanobacteria) from benthic tropical and subtropical fresh waters, with the description of four new species.</title>
        <authorList>
            <person name="Moretto J.A."/>
            <person name="Berthold D.E."/>
            <person name="Lefler F.W."/>
            <person name="Huang I.-S."/>
            <person name="Laughinghouse H. IV."/>
        </authorList>
    </citation>
    <scope>NUCLEOTIDE SEQUENCE [LARGE SCALE GENOMIC DNA]</scope>
    <source>
        <strain evidence="1 2">BLCC-F50</strain>
    </source>
</reference>
<sequence length="112" mass="12637">MNSEKTENHVQFEGWCILEIMGHRKLGGYLKEANIAGASFIRFDTFNETGVVAATQFYNPSSIYCITPTTQEIAIAFGLRNQPAPVQKWELKPIPEPVVIVPFADEDFFEPE</sequence>
<keyword evidence="2" id="KW-1185">Reference proteome</keyword>
<dbReference type="RefSeq" id="WP_413267015.1">
    <property type="nucleotide sequence ID" value="NZ_JBHFNR010000251.1"/>
</dbReference>
<protein>
    <submittedName>
        <fullName evidence="1">Uncharacterized protein</fullName>
    </submittedName>
</protein>
<evidence type="ECO:0000313" key="2">
    <source>
        <dbReference type="Proteomes" id="UP001576784"/>
    </source>
</evidence>
<gene>
    <name evidence="1" type="ORF">ACE1CI_31205</name>
</gene>
<proteinExistence type="predicted"/>
<dbReference type="EMBL" id="JBHFNR010000251">
    <property type="protein sequence ID" value="MFB2897408.1"/>
    <property type="molecule type" value="Genomic_DNA"/>
</dbReference>
<accession>A0ABV4Y1T9</accession>
<evidence type="ECO:0000313" key="1">
    <source>
        <dbReference type="EMBL" id="MFB2897408.1"/>
    </source>
</evidence>
<comment type="caution">
    <text evidence="1">The sequence shown here is derived from an EMBL/GenBank/DDBJ whole genome shotgun (WGS) entry which is preliminary data.</text>
</comment>